<dbReference type="InterPro" id="IPR011051">
    <property type="entry name" value="RmlC_Cupin_sf"/>
</dbReference>
<protein>
    <submittedName>
        <fullName evidence="1">DNA, contig: SP617</fullName>
    </submittedName>
</protein>
<dbReference type="Gene3D" id="2.60.120.10">
    <property type="entry name" value="Jelly Rolls"/>
    <property type="match status" value="1"/>
</dbReference>
<reference evidence="1 2" key="1">
    <citation type="submission" date="2014-08" db="EMBL/GenBank/DDBJ databases">
        <title>Whole genome shotgun sequence of Sphingomonas paucimobilis NBRC 13935.</title>
        <authorList>
            <person name="Hosoyama A."/>
            <person name="Hashimoto M."/>
            <person name="Hosoyama Y."/>
            <person name="Noguchi M."/>
            <person name="Uohara A."/>
            <person name="Ohji S."/>
            <person name="Katano-Makiyama Y."/>
            <person name="Ichikawa N."/>
            <person name="Kimura A."/>
            <person name="Yamazoe A."/>
            <person name="Fujita N."/>
        </authorList>
    </citation>
    <scope>NUCLEOTIDE SEQUENCE [LARGE SCALE GENOMIC DNA]</scope>
    <source>
        <strain evidence="1 2">NBRC 13935</strain>
    </source>
</reference>
<dbReference type="Proteomes" id="UP000032025">
    <property type="component" value="Unassembled WGS sequence"/>
</dbReference>
<keyword evidence="2" id="KW-1185">Reference proteome</keyword>
<dbReference type="GeneID" id="78527063"/>
<comment type="caution">
    <text evidence="1">The sequence shown here is derived from an EMBL/GenBank/DDBJ whole genome shotgun (WGS) entry which is preliminary data.</text>
</comment>
<gene>
    <name evidence="1" type="ORF">SP6_17_01240</name>
</gene>
<proteinExistence type="predicted"/>
<accession>A0A0C9M1M9</accession>
<evidence type="ECO:0000313" key="1">
    <source>
        <dbReference type="EMBL" id="GAN13405.1"/>
    </source>
</evidence>
<dbReference type="InterPro" id="IPR014710">
    <property type="entry name" value="RmlC-like_jellyroll"/>
</dbReference>
<dbReference type="AlphaFoldDB" id="A0A0C9M1M9"/>
<name>A0A0C9M1M9_SPHPI</name>
<dbReference type="SUPFAM" id="SSF51182">
    <property type="entry name" value="RmlC-like cupins"/>
    <property type="match status" value="1"/>
</dbReference>
<sequence length="418" mass="47843">MSHAEENFLSVPAHLLLTPEDQDGKFEDFIRLPVLGQGTVGFMIAEKAPFSVSIQNKCWGRPALRWDVDFNGVTLHERIDGEWHQRPVTPQVELEPDLTLGLDPDPCCPYWFSFDHNNRRLRYGKGEMRLGCMIAEYQLAGKPSDDDEDPYAWLREARRVEVTASIRDSVDIWRDPVVADVPMKVVVHDRMTMDMMAQGQATVPGNLTPTCRQLYDNVAGEMFRLDTPDFPEFAQAIKESIADPQGWCHETLARKAEEFGTPDPDKTYLRITLGQNQGDSPGVPFVMEIWPVGHYSPIHNHGGAEAVIKVLHGEINVDLYRMLSPYHQAPFATAVFEKDDVAWISSRLNQVHKLINRGAQEPCITIQCYLYAETNEVHWPYFDYLAKAKIANFDPNSDDDYVSFKERMQSEWHRRHPK</sequence>
<dbReference type="RefSeq" id="WP_007403871.1">
    <property type="nucleotide sequence ID" value="NZ_BBJS01000017.1"/>
</dbReference>
<evidence type="ECO:0000313" key="2">
    <source>
        <dbReference type="Proteomes" id="UP000032025"/>
    </source>
</evidence>
<dbReference type="EMBL" id="BBJS01000017">
    <property type="protein sequence ID" value="GAN13405.1"/>
    <property type="molecule type" value="Genomic_DNA"/>
</dbReference>
<dbReference type="CDD" id="cd10548">
    <property type="entry name" value="cupin_CDO"/>
    <property type="match status" value="1"/>
</dbReference>
<organism evidence="1 2">
    <name type="scientific">Sphingomonas paucimobilis NBRC 13935</name>
    <dbReference type="NCBI Taxonomy" id="1219050"/>
    <lineage>
        <taxon>Bacteria</taxon>
        <taxon>Pseudomonadati</taxon>
        <taxon>Pseudomonadota</taxon>
        <taxon>Alphaproteobacteria</taxon>
        <taxon>Sphingomonadales</taxon>
        <taxon>Sphingomonadaceae</taxon>
        <taxon>Sphingomonas</taxon>
    </lineage>
</organism>